<dbReference type="OrthoDB" id="4876345at2"/>
<dbReference type="Proteomes" id="UP000247978">
    <property type="component" value="Unassembled WGS sequence"/>
</dbReference>
<dbReference type="PANTHER" id="PTHR28037">
    <property type="entry name" value="ALCOHOL O-ACETYLTRANSFERASE 1-RELATED"/>
    <property type="match status" value="1"/>
</dbReference>
<accession>A0A2V3VXX8</accession>
<dbReference type="EMBL" id="QJJQ01000010">
    <property type="protein sequence ID" value="PXW85558.1"/>
    <property type="molecule type" value="Genomic_DNA"/>
</dbReference>
<proteinExistence type="predicted"/>
<reference evidence="1 2" key="1">
    <citation type="submission" date="2018-05" db="EMBL/GenBank/DDBJ databases">
        <title>Genomic Encyclopedia of Type Strains, Phase IV (KMG-IV): sequencing the most valuable type-strain genomes for metagenomic binning, comparative biology and taxonomic classification.</title>
        <authorList>
            <person name="Goeker M."/>
        </authorList>
    </citation>
    <scope>NUCLEOTIDE SEQUENCE [LARGE SCALE GENOMIC DNA]</scope>
    <source>
        <strain evidence="1 2">DSM 28556</strain>
    </source>
</reference>
<dbReference type="RefSeq" id="WP_146214294.1">
    <property type="nucleotide sequence ID" value="NZ_JBHUHB010000001.1"/>
</dbReference>
<evidence type="ECO:0000313" key="1">
    <source>
        <dbReference type="EMBL" id="PXW85558.1"/>
    </source>
</evidence>
<keyword evidence="2" id="KW-1185">Reference proteome</keyword>
<organism evidence="1 2">
    <name type="scientific">Pseudogracilibacillus auburnensis</name>
    <dbReference type="NCBI Taxonomy" id="1494959"/>
    <lineage>
        <taxon>Bacteria</taxon>
        <taxon>Bacillati</taxon>
        <taxon>Bacillota</taxon>
        <taxon>Bacilli</taxon>
        <taxon>Bacillales</taxon>
        <taxon>Bacillaceae</taxon>
        <taxon>Pseudogracilibacillus</taxon>
    </lineage>
</organism>
<evidence type="ECO:0000313" key="2">
    <source>
        <dbReference type="Proteomes" id="UP000247978"/>
    </source>
</evidence>
<protein>
    <submittedName>
        <fullName evidence="1">NRPS condensation-like uncharacterized protein</fullName>
    </submittedName>
</protein>
<dbReference type="PANTHER" id="PTHR28037:SF1">
    <property type="entry name" value="ALCOHOL O-ACETYLTRANSFERASE 1-RELATED"/>
    <property type="match status" value="1"/>
</dbReference>
<sequence length="422" mass="48787">MNNWYKLDNAAKIFPAVRNETNTSIFRVSMVLTDKIQEYILRKATNIVIQRYPIFNVQLHKGTFWNYLDIKKSSIEVKKEEHYPCHPTTDGSLLRVVYFNKKISVEIFHSLTDGSGAVEFLKTLVFQYLLLKGEQIDSEDTILLPEDNIESSEIEDSYIRYYDPLFIKRAKSEKTYQLKGTEFKQRGNNTIHGTMDAQLLNEKAKEHGATITAYLITVLIYSIYRENNSYIKSRKNIVIAVPVNLRKLFPSKTLRNFFAVINVGKVVNQDVSFQDLLAEVVHQLNEKTSKKNLQNNISNNVHLEKSIWIKMVPLLIKHLFLKYSFNNLGDSKKTMTLSNLGNITLPTHMQTHVERMEIVNYPTAKSPINCGICSVNNKLTITFTRRIMETDIIRSFFSFLVKEANIDVTIESNEWGVNDAYM</sequence>
<dbReference type="AlphaFoldDB" id="A0A2V3VXX8"/>
<gene>
    <name evidence="1" type="ORF">DFR56_11058</name>
</gene>
<name>A0A2V3VXX8_9BACI</name>
<comment type="caution">
    <text evidence="1">The sequence shown here is derived from an EMBL/GenBank/DDBJ whole genome shotgun (WGS) entry which is preliminary data.</text>
</comment>
<dbReference type="InterPro" id="IPR052058">
    <property type="entry name" value="Alcohol_O-acetyltransferase"/>
</dbReference>